<evidence type="ECO:0000313" key="9">
    <source>
        <dbReference type="EMBL" id="CAI8046724.1"/>
    </source>
</evidence>
<dbReference type="EMBL" id="CASHTH010003584">
    <property type="protein sequence ID" value="CAI8046724.1"/>
    <property type="molecule type" value="Genomic_DNA"/>
</dbReference>
<comment type="subcellular location">
    <subcellularLocation>
        <location evidence="1">Cell membrane</location>
        <topology evidence="1">Multi-pass membrane protein</topology>
    </subcellularLocation>
</comment>
<comment type="caution">
    <text evidence="9">The sequence shown here is derived from an EMBL/GenBank/DDBJ whole genome shotgun (WGS) entry which is preliminary data.</text>
</comment>
<evidence type="ECO:0000256" key="1">
    <source>
        <dbReference type="ARBA" id="ARBA00004651"/>
    </source>
</evidence>
<feature type="transmembrane region" description="Helical" evidence="7">
    <location>
        <begin position="38"/>
        <end position="60"/>
    </location>
</feature>
<organism evidence="9 10">
    <name type="scientific">Geodia barretti</name>
    <name type="common">Barrett's horny sponge</name>
    <dbReference type="NCBI Taxonomy" id="519541"/>
    <lineage>
        <taxon>Eukaryota</taxon>
        <taxon>Metazoa</taxon>
        <taxon>Porifera</taxon>
        <taxon>Demospongiae</taxon>
        <taxon>Heteroscleromorpha</taxon>
        <taxon>Tetractinellida</taxon>
        <taxon>Astrophorina</taxon>
        <taxon>Geodiidae</taxon>
        <taxon>Geodia</taxon>
    </lineage>
</organism>
<sequence length="286" mass="30433">MIERESVEITAPSRERTGVLSPGLAAVRAVDAFSRRKPLGAIGGAITLLLILVALLAPIISPYPPRETHGKFVYAPPQSAFYLGTDHVGRDVLSRLIHGARISLYVGLGSVLIGITAGFVVGVISTYIGGALDLAVQRVVDALMALPGLIIALAIIAVLGPSLNNVIIAIVVGMIAPVVRTVRSQVLSIKELDYVTAARAVGASPVAHHFPAHRTELFRYLPYSGYLLFGVRHHHRGLVELPRSGRTPRCTQLGCNVDQGGSRAHKNSAVGRYIPWPGYLHSSTGV</sequence>
<feature type="domain" description="ABC transmembrane type-1" evidence="8">
    <location>
        <begin position="100"/>
        <end position="286"/>
    </location>
</feature>
<dbReference type="GO" id="GO:0005886">
    <property type="term" value="C:plasma membrane"/>
    <property type="evidence" value="ECO:0007669"/>
    <property type="project" value="UniProtKB-SubCell"/>
</dbReference>
<dbReference type="Pfam" id="PF00528">
    <property type="entry name" value="BPD_transp_1"/>
    <property type="match status" value="1"/>
</dbReference>
<evidence type="ECO:0000256" key="7">
    <source>
        <dbReference type="SAM" id="Phobius"/>
    </source>
</evidence>
<accession>A0AA35TEW7</accession>
<dbReference type="InterPro" id="IPR025966">
    <property type="entry name" value="OppC_N"/>
</dbReference>
<keyword evidence="5 7" id="KW-1133">Transmembrane helix</keyword>
<name>A0AA35TEW7_GEOBA</name>
<dbReference type="PANTHER" id="PTHR43386">
    <property type="entry name" value="OLIGOPEPTIDE TRANSPORT SYSTEM PERMEASE PROTEIN APPC"/>
    <property type="match status" value="1"/>
</dbReference>
<dbReference type="InterPro" id="IPR000515">
    <property type="entry name" value="MetI-like"/>
</dbReference>
<evidence type="ECO:0000256" key="6">
    <source>
        <dbReference type="ARBA" id="ARBA00023136"/>
    </source>
</evidence>
<dbReference type="SUPFAM" id="SSF161098">
    <property type="entry name" value="MetI-like"/>
    <property type="match status" value="1"/>
</dbReference>
<dbReference type="CDD" id="cd06261">
    <property type="entry name" value="TM_PBP2"/>
    <property type="match status" value="1"/>
</dbReference>
<dbReference type="PANTHER" id="PTHR43386:SF1">
    <property type="entry name" value="D,D-DIPEPTIDE TRANSPORT SYSTEM PERMEASE PROTEIN DDPC-RELATED"/>
    <property type="match status" value="1"/>
</dbReference>
<keyword evidence="2" id="KW-0813">Transport</keyword>
<keyword evidence="4 7" id="KW-0812">Transmembrane</keyword>
<dbReference type="Proteomes" id="UP001174909">
    <property type="component" value="Unassembled WGS sequence"/>
</dbReference>
<dbReference type="Pfam" id="PF12911">
    <property type="entry name" value="OppC_N"/>
    <property type="match status" value="1"/>
</dbReference>
<evidence type="ECO:0000259" key="8">
    <source>
        <dbReference type="PROSITE" id="PS50928"/>
    </source>
</evidence>
<dbReference type="InterPro" id="IPR035906">
    <property type="entry name" value="MetI-like_sf"/>
</dbReference>
<dbReference type="PROSITE" id="PS50928">
    <property type="entry name" value="ABC_TM1"/>
    <property type="match status" value="1"/>
</dbReference>
<keyword evidence="6 7" id="KW-0472">Membrane</keyword>
<dbReference type="GO" id="GO:0055085">
    <property type="term" value="P:transmembrane transport"/>
    <property type="evidence" value="ECO:0007669"/>
    <property type="project" value="InterPro"/>
</dbReference>
<reference evidence="9" key="1">
    <citation type="submission" date="2023-03" db="EMBL/GenBank/DDBJ databases">
        <authorList>
            <person name="Steffen K."/>
            <person name="Cardenas P."/>
        </authorList>
    </citation>
    <scope>NUCLEOTIDE SEQUENCE</scope>
</reference>
<evidence type="ECO:0000256" key="4">
    <source>
        <dbReference type="ARBA" id="ARBA00022692"/>
    </source>
</evidence>
<gene>
    <name evidence="9" type="ORF">GBAR_LOCUS25831</name>
</gene>
<feature type="transmembrane region" description="Helical" evidence="7">
    <location>
        <begin position="166"/>
        <end position="182"/>
    </location>
</feature>
<feature type="transmembrane region" description="Helical" evidence="7">
    <location>
        <begin position="102"/>
        <end position="128"/>
    </location>
</feature>
<evidence type="ECO:0000256" key="2">
    <source>
        <dbReference type="ARBA" id="ARBA00022448"/>
    </source>
</evidence>
<evidence type="ECO:0000256" key="3">
    <source>
        <dbReference type="ARBA" id="ARBA00022475"/>
    </source>
</evidence>
<evidence type="ECO:0000256" key="5">
    <source>
        <dbReference type="ARBA" id="ARBA00022989"/>
    </source>
</evidence>
<proteinExistence type="predicted"/>
<evidence type="ECO:0000313" key="10">
    <source>
        <dbReference type="Proteomes" id="UP001174909"/>
    </source>
</evidence>
<feature type="transmembrane region" description="Helical" evidence="7">
    <location>
        <begin position="140"/>
        <end position="160"/>
    </location>
</feature>
<protein>
    <submittedName>
        <fullName evidence="9">Dipeptide transport system permease protein DppC</fullName>
    </submittedName>
</protein>
<keyword evidence="3" id="KW-1003">Cell membrane</keyword>
<dbReference type="AlphaFoldDB" id="A0AA35TEW7"/>
<keyword evidence="10" id="KW-1185">Reference proteome</keyword>
<dbReference type="InterPro" id="IPR050366">
    <property type="entry name" value="BP-dependent_transpt_permease"/>
</dbReference>
<dbReference type="Gene3D" id="1.10.3720.10">
    <property type="entry name" value="MetI-like"/>
    <property type="match status" value="1"/>
</dbReference>